<gene>
    <name evidence="2" type="ORF">TCE0_033r09408</name>
</gene>
<name>A0A6V8HBW3_TALPI</name>
<feature type="region of interest" description="Disordered" evidence="1">
    <location>
        <begin position="123"/>
        <end position="145"/>
    </location>
</feature>
<evidence type="ECO:0000313" key="2">
    <source>
        <dbReference type="EMBL" id="GAM38576.1"/>
    </source>
</evidence>
<feature type="compositionally biased region" description="Low complexity" evidence="1">
    <location>
        <begin position="123"/>
        <end position="135"/>
    </location>
</feature>
<protein>
    <submittedName>
        <fullName evidence="2">Uncharacterized protein</fullName>
    </submittedName>
</protein>
<evidence type="ECO:0000256" key="1">
    <source>
        <dbReference type="SAM" id="MobiDB-lite"/>
    </source>
</evidence>
<organism evidence="2 3">
    <name type="scientific">Talaromyces pinophilus</name>
    <name type="common">Penicillium pinophilum</name>
    <dbReference type="NCBI Taxonomy" id="128442"/>
    <lineage>
        <taxon>Eukaryota</taxon>
        <taxon>Fungi</taxon>
        <taxon>Dikarya</taxon>
        <taxon>Ascomycota</taxon>
        <taxon>Pezizomycotina</taxon>
        <taxon>Eurotiomycetes</taxon>
        <taxon>Eurotiomycetidae</taxon>
        <taxon>Eurotiales</taxon>
        <taxon>Trichocomaceae</taxon>
        <taxon>Talaromyces</taxon>
        <taxon>Talaromyces sect. Talaromyces</taxon>
    </lineage>
</organism>
<evidence type="ECO:0000313" key="3">
    <source>
        <dbReference type="Proteomes" id="UP000053095"/>
    </source>
</evidence>
<dbReference type="Proteomes" id="UP000053095">
    <property type="component" value="Unassembled WGS sequence"/>
</dbReference>
<accession>A0A6V8HBW3</accession>
<comment type="caution">
    <text evidence="2">The sequence shown here is derived from an EMBL/GenBank/DDBJ whole genome shotgun (WGS) entry which is preliminary data.</text>
</comment>
<reference evidence="3" key="1">
    <citation type="journal article" date="2015" name="Genome Announc.">
        <title>Draft genome sequence of Talaromyces cellulolyticus strain Y-94, a source of lignocellulosic biomass-degrading enzymes.</title>
        <authorList>
            <person name="Fujii T."/>
            <person name="Koike H."/>
            <person name="Sawayama S."/>
            <person name="Yano S."/>
            <person name="Inoue H."/>
        </authorList>
    </citation>
    <scope>NUCLEOTIDE SEQUENCE [LARGE SCALE GENOMIC DNA]</scope>
    <source>
        <strain evidence="3">Y-94</strain>
    </source>
</reference>
<keyword evidence="3" id="KW-1185">Reference proteome</keyword>
<sequence length="186" mass="18473">MHAAICINSFYGICPGTSPDEIGISAFDSQAAGFEKMSGSGAELTADTCAQYGFYSADNGTFLDPTALPAAGTNPLSTTAGPSSLTSPPAGETMTWTLASQTFTVTAAPYNAKDFTASGTGTAASATGSASNGATGTAGKGTTGTTTATGTIWTCPVKTGAATMFQGVTKVWNVGLLSLLGMAFML</sequence>
<dbReference type="EMBL" id="DF933829">
    <property type="protein sequence ID" value="GAM38576.1"/>
    <property type="molecule type" value="Genomic_DNA"/>
</dbReference>
<proteinExistence type="predicted"/>
<dbReference type="AlphaFoldDB" id="A0A6V8HBW3"/>